<dbReference type="RefSeq" id="WP_021875746.1">
    <property type="nucleotide sequence ID" value="NZ_CP018624.1"/>
</dbReference>
<dbReference type="EMBL" id="JAIFTX010000001">
    <property type="protein sequence ID" value="MBX7289570.1"/>
    <property type="molecule type" value="Genomic_DNA"/>
</dbReference>
<organism evidence="6 7">
    <name type="scientific">Clostridium chauvoei</name>
    <dbReference type="NCBI Taxonomy" id="46867"/>
    <lineage>
        <taxon>Bacteria</taxon>
        <taxon>Bacillati</taxon>
        <taxon>Bacillota</taxon>
        <taxon>Clostridia</taxon>
        <taxon>Eubacteriales</taxon>
        <taxon>Clostridiaceae</taxon>
        <taxon>Clostridium</taxon>
    </lineage>
</organism>
<keyword evidence="4 5" id="KW-0472">Membrane</keyword>
<dbReference type="Pfam" id="PF03595">
    <property type="entry name" value="SLAC1"/>
    <property type="match status" value="1"/>
</dbReference>
<evidence type="ECO:0000256" key="1">
    <source>
        <dbReference type="ARBA" id="ARBA00004141"/>
    </source>
</evidence>
<feature type="transmembrane region" description="Helical" evidence="5">
    <location>
        <begin position="163"/>
        <end position="181"/>
    </location>
</feature>
<feature type="transmembrane region" description="Helical" evidence="5">
    <location>
        <begin position="134"/>
        <end position="151"/>
    </location>
</feature>
<comment type="subcellular location">
    <subcellularLocation>
        <location evidence="1">Membrane</location>
        <topology evidence="1">Multi-pass membrane protein</topology>
    </subcellularLocation>
</comment>
<feature type="transmembrane region" description="Helical" evidence="5">
    <location>
        <begin position="250"/>
        <end position="269"/>
    </location>
</feature>
<dbReference type="KEGG" id="cchv:BTM20_07735"/>
<sequence length="319" mass="36197">MSNKRIIFKEKLKNLPIGVMATLLSALTLSNVFAILGFNSFRHLVVAIGTVIILAGFLKLIFHPKQVLTELDDTVLGSIYPTFCMSIMLMAAYYVKYNFILGKSLWLFAICLNVIVLIIFTYNNLIKKLEIHKFLPPYFVPFVGIIVAVITSPAMKSPTITKVIFYFSFIAYFVILPFMIHRLATKPVAELPYPTLCIMAAPPSLCLVAYLTLFKQPNVYLTLFLYFIVILCCIYMYTRLPKIFRMKFTPSFAGITFPLAISTLGTFKVSTLMNDIGQSTFSMILKEFGSLQLILACAGILFVIYNFIRLFTNIFKEEN</sequence>
<keyword evidence="2 5" id="KW-0812">Transmembrane</keyword>
<dbReference type="GO" id="GO:0016020">
    <property type="term" value="C:membrane"/>
    <property type="evidence" value="ECO:0007669"/>
    <property type="project" value="UniProtKB-SubCell"/>
</dbReference>
<dbReference type="InterPro" id="IPR038665">
    <property type="entry name" value="Voltage-dep_anion_channel_sf"/>
</dbReference>
<feature type="transmembrane region" description="Helical" evidence="5">
    <location>
        <begin position="105"/>
        <end position="122"/>
    </location>
</feature>
<dbReference type="Proteomes" id="UP000775179">
    <property type="component" value="Unassembled WGS sequence"/>
</dbReference>
<reference evidence="6 7" key="1">
    <citation type="submission" date="2021-08" db="EMBL/GenBank/DDBJ databases">
        <title>Genome sequence analysis of Clostridium chauvoei strains of European origin and evaluation of typing options for outbreak investigations.</title>
        <authorList>
            <person name="Abdel-Glil M."/>
            <person name="Thomas P."/>
            <person name="Seyboldt C."/>
        </authorList>
    </citation>
    <scope>NUCLEOTIDE SEQUENCE [LARGE SCALE GENOMIC DNA]</scope>
    <source>
        <strain evidence="6 7">S0260-09</strain>
    </source>
</reference>
<dbReference type="GeneID" id="66301756"/>
<protein>
    <submittedName>
        <fullName evidence="6">TDT family transporter</fullName>
    </submittedName>
</protein>
<dbReference type="Gene3D" id="1.50.10.150">
    <property type="entry name" value="Voltage-dependent anion channel"/>
    <property type="match status" value="1"/>
</dbReference>
<dbReference type="InterPro" id="IPR052951">
    <property type="entry name" value="Tellurite_res_ion_channel"/>
</dbReference>
<evidence type="ECO:0000256" key="4">
    <source>
        <dbReference type="ARBA" id="ARBA00023136"/>
    </source>
</evidence>
<accession>A0ABD4REL0</accession>
<feature type="transmembrane region" description="Helical" evidence="5">
    <location>
        <begin position="44"/>
        <end position="62"/>
    </location>
</feature>
<feature type="transmembrane region" description="Helical" evidence="5">
    <location>
        <begin position="289"/>
        <end position="308"/>
    </location>
</feature>
<dbReference type="PANTHER" id="PTHR37955:SF1">
    <property type="entry name" value="DEP DOMAIN-CONTAINING PROTEIN"/>
    <property type="match status" value="1"/>
</dbReference>
<dbReference type="PANTHER" id="PTHR37955">
    <property type="entry name" value="TELLURITE RESISTANCE PROTEIN TEHA"/>
    <property type="match status" value="1"/>
</dbReference>
<feature type="transmembrane region" description="Helical" evidence="5">
    <location>
        <begin position="74"/>
        <end position="93"/>
    </location>
</feature>
<evidence type="ECO:0000256" key="2">
    <source>
        <dbReference type="ARBA" id="ARBA00022692"/>
    </source>
</evidence>
<keyword evidence="3 5" id="KW-1133">Transmembrane helix</keyword>
<dbReference type="CDD" id="cd09325">
    <property type="entry name" value="TDT_C4-dicarb_trans"/>
    <property type="match status" value="1"/>
</dbReference>
<evidence type="ECO:0000256" key="3">
    <source>
        <dbReference type="ARBA" id="ARBA00022989"/>
    </source>
</evidence>
<evidence type="ECO:0000313" key="7">
    <source>
        <dbReference type="Proteomes" id="UP000775179"/>
    </source>
</evidence>
<feature type="transmembrane region" description="Helical" evidence="5">
    <location>
        <begin position="219"/>
        <end position="238"/>
    </location>
</feature>
<evidence type="ECO:0000313" key="6">
    <source>
        <dbReference type="EMBL" id="MBX7289570.1"/>
    </source>
</evidence>
<dbReference type="InterPro" id="IPR004695">
    <property type="entry name" value="SLAC1/Mae1/Ssu1/TehA"/>
</dbReference>
<comment type="caution">
    <text evidence="6">The sequence shown here is derived from an EMBL/GenBank/DDBJ whole genome shotgun (WGS) entry which is preliminary data.</text>
</comment>
<dbReference type="AlphaFoldDB" id="A0ABD4REL0"/>
<feature type="transmembrane region" description="Helical" evidence="5">
    <location>
        <begin position="193"/>
        <end position="213"/>
    </location>
</feature>
<gene>
    <name evidence="6" type="ORF">K4H94_00705</name>
</gene>
<evidence type="ECO:0000256" key="5">
    <source>
        <dbReference type="SAM" id="Phobius"/>
    </source>
</evidence>
<name>A0ABD4REL0_9CLOT</name>
<proteinExistence type="predicted"/>